<reference evidence="2 3" key="1">
    <citation type="submission" date="2021-06" db="EMBL/GenBank/DDBJ databases">
        <title>Description of novel taxa of the family Lachnospiraceae.</title>
        <authorList>
            <person name="Chaplin A.V."/>
            <person name="Sokolova S.R."/>
            <person name="Pikina A.P."/>
            <person name="Korzhanova M."/>
            <person name="Belova V."/>
            <person name="Korostin D."/>
            <person name="Efimov B.A."/>
        </authorList>
    </citation>
    <scope>NUCLEOTIDE SEQUENCE [LARGE SCALE GENOMIC DNA]</scope>
    <source>
        <strain evidence="2 3">ASD4241</strain>
    </source>
</reference>
<gene>
    <name evidence="2" type="ORF">KTH90_00690</name>
</gene>
<feature type="domain" description="Putative amidase" evidence="1">
    <location>
        <begin position="5"/>
        <end position="154"/>
    </location>
</feature>
<dbReference type="RefSeq" id="WP_158351507.1">
    <property type="nucleotide sequence ID" value="NZ_JAHQCX010000001.1"/>
</dbReference>
<dbReference type="InterPro" id="IPR024301">
    <property type="entry name" value="Amidase_6"/>
</dbReference>
<accession>A0ABS6K0Y9</accession>
<dbReference type="EMBL" id="JAHQCX010000001">
    <property type="protein sequence ID" value="MBU9724521.1"/>
    <property type="molecule type" value="Genomic_DNA"/>
</dbReference>
<protein>
    <submittedName>
        <fullName evidence="2">Amidase domain-containing protein</fullName>
    </submittedName>
</protein>
<comment type="caution">
    <text evidence="2">The sequence shown here is derived from an EMBL/GenBank/DDBJ whole genome shotgun (WGS) entry which is preliminary data.</text>
</comment>
<keyword evidence="3" id="KW-1185">Reference proteome</keyword>
<evidence type="ECO:0000313" key="2">
    <source>
        <dbReference type="EMBL" id="MBU9724521.1"/>
    </source>
</evidence>
<dbReference type="PANTHER" id="PTHR40032:SF1">
    <property type="entry name" value="EXPORTED PROTEIN"/>
    <property type="match status" value="1"/>
</dbReference>
<sequence length="161" mass="18360">MKEKSYDREAAVEYARTWAFKRNPAYLDFEKLGGDCTNYASQCLFAGSKTMNPAKTFGWYYYSASNRTPSWTGVRYLYNFLTNNKGVGPYASETDRNKVSPGDIVQLGRADGTFYHSPVIVAVTAEDIFVAAHSYDAYMRPLSSYTYDRARFLHIDGVRTW</sequence>
<organism evidence="2 3">
    <name type="scientific">Diplocloster modestus</name>
    <dbReference type="NCBI Taxonomy" id="2850322"/>
    <lineage>
        <taxon>Bacteria</taxon>
        <taxon>Bacillati</taxon>
        <taxon>Bacillota</taxon>
        <taxon>Clostridia</taxon>
        <taxon>Lachnospirales</taxon>
        <taxon>Lachnospiraceae</taxon>
        <taxon>Diplocloster</taxon>
    </lineage>
</organism>
<name>A0ABS6K0Y9_9FIRM</name>
<dbReference type="Pfam" id="PF12671">
    <property type="entry name" value="Amidase_6"/>
    <property type="match status" value="1"/>
</dbReference>
<dbReference type="PANTHER" id="PTHR40032">
    <property type="entry name" value="EXPORTED PROTEIN-RELATED"/>
    <property type="match status" value="1"/>
</dbReference>
<evidence type="ECO:0000313" key="3">
    <source>
        <dbReference type="Proteomes" id="UP001314681"/>
    </source>
</evidence>
<dbReference type="Proteomes" id="UP001314681">
    <property type="component" value="Unassembled WGS sequence"/>
</dbReference>
<evidence type="ECO:0000259" key="1">
    <source>
        <dbReference type="Pfam" id="PF12671"/>
    </source>
</evidence>
<proteinExistence type="predicted"/>